<dbReference type="Proteomes" id="UP001174909">
    <property type="component" value="Unassembled WGS sequence"/>
</dbReference>
<evidence type="ECO:0000313" key="1">
    <source>
        <dbReference type="EMBL" id="CAI8026660.1"/>
    </source>
</evidence>
<proteinExistence type="predicted"/>
<protein>
    <submittedName>
        <fullName evidence="1">Uncharacterized protein</fullName>
    </submittedName>
</protein>
<keyword evidence="2" id="KW-1185">Reference proteome</keyword>
<dbReference type="AlphaFoldDB" id="A0AA35SAU3"/>
<reference evidence="1" key="1">
    <citation type="submission" date="2023-03" db="EMBL/GenBank/DDBJ databases">
        <authorList>
            <person name="Steffen K."/>
            <person name="Cardenas P."/>
        </authorList>
    </citation>
    <scope>NUCLEOTIDE SEQUENCE</scope>
</reference>
<organism evidence="1 2">
    <name type="scientific">Geodia barretti</name>
    <name type="common">Barrett's horny sponge</name>
    <dbReference type="NCBI Taxonomy" id="519541"/>
    <lineage>
        <taxon>Eukaryota</taxon>
        <taxon>Metazoa</taxon>
        <taxon>Porifera</taxon>
        <taxon>Demospongiae</taxon>
        <taxon>Heteroscleromorpha</taxon>
        <taxon>Tetractinellida</taxon>
        <taxon>Astrophorina</taxon>
        <taxon>Geodiidae</taxon>
        <taxon>Geodia</taxon>
    </lineage>
</organism>
<name>A0AA35SAU3_GEOBA</name>
<comment type="caution">
    <text evidence="1">The sequence shown here is derived from an EMBL/GenBank/DDBJ whole genome shotgun (WGS) entry which is preliminary data.</text>
</comment>
<accession>A0AA35SAU3</accession>
<evidence type="ECO:0000313" key="2">
    <source>
        <dbReference type="Proteomes" id="UP001174909"/>
    </source>
</evidence>
<sequence>MGLFHDLHRVHVSRALLVNNLDLHNTDGEDDEHHV</sequence>
<dbReference type="EMBL" id="CASHTH010002225">
    <property type="protein sequence ID" value="CAI8026660.1"/>
    <property type="molecule type" value="Genomic_DNA"/>
</dbReference>
<gene>
    <name evidence="1" type="ORF">GBAR_LOCUS15302</name>
</gene>